<dbReference type="RefSeq" id="XP_064072561.1">
    <property type="nucleotide sequence ID" value="XM_064216491.1"/>
</dbReference>
<dbReference type="Proteomes" id="UP001652626">
    <property type="component" value="Chromosome 12"/>
</dbReference>
<reference evidence="3" key="1">
    <citation type="submission" date="2025-08" db="UniProtKB">
        <authorList>
            <consortium name="RefSeq"/>
        </authorList>
    </citation>
    <scope>IDENTIFICATION</scope>
    <source>
        <tissue evidence="3">Whole body</tissue>
    </source>
</reference>
<accession>A0ABM4AMN9</accession>
<evidence type="ECO:0000313" key="3">
    <source>
        <dbReference type="RefSeq" id="XP_064072561.1"/>
    </source>
</evidence>
<dbReference type="InterPro" id="IPR031734">
    <property type="entry name" value="MBF2"/>
</dbReference>
<protein>
    <submittedName>
        <fullName evidence="3">Uncharacterized protein LOC135193547</fullName>
    </submittedName>
</protein>
<dbReference type="GeneID" id="135193547"/>
<gene>
    <name evidence="3" type="primary">LOC135193547</name>
</gene>
<feature type="signal peptide" evidence="1">
    <location>
        <begin position="1"/>
        <end position="19"/>
    </location>
</feature>
<keyword evidence="1" id="KW-0732">Signal</keyword>
<dbReference type="Pfam" id="PF15868">
    <property type="entry name" value="MBF2"/>
    <property type="match status" value="1"/>
</dbReference>
<feature type="chain" id="PRO_5046253797" evidence="1">
    <location>
        <begin position="20"/>
        <end position="109"/>
    </location>
</feature>
<sequence>MKFATILLLSLTGAILVQSTHLILGDASKKQLIYHTSSQYRSIPFMKKVKNVFYSSPDQRSINLILAYDNLHTSATATITAGGLGHTYVNIRLKSERGFALDYDIVIYS</sequence>
<name>A0ABM4AMN9_VANTA</name>
<evidence type="ECO:0000256" key="1">
    <source>
        <dbReference type="SAM" id="SignalP"/>
    </source>
</evidence>
<keyword evidence="2" id="KW-1185">Reference proteome</keyword>
<proteinExistence type="predicted"/>
<organism evidence="2 3">
    <name type="scientific">Vanessa tameamea</name>
    <name type="common">Kamehameha butterfly</name>
    <dbReference type="NCBI Taxonomy" id="334116"/>
    <lineage>
        <taxon>Eukaryota</taxon>
        <taxon>Metazoa</taxon>
        <taxon>Ecdysozoa</taxon>
        <taxon>Arthropoda</taxon>
        <taxon>Hexapoda</taxon>
        <taxon>Insecta</taxon>
        <taxon>Pterygota</taxon>
        <taxon>Neoptera</taxon>
        <taxon>Endopterygota</taxon>
        <taxon>Lepidoptera</taxon>
        <taxon>Glossata</taxon>
        <taxon>Ditrysia</taxon>
        <taxon>Papilionoidea</taxon>
        <taxon>Nymphalidae</taxon>
        <taxon>Nymphalinae</taxon>
        <taxon>Vanessa</taxon>
    </lineage>
</organism>
<evidence type="ECO:0000313" key="2">
    <source>
        <dbReference type="Proteomes" id="UP001652626"/>
    </source>
</evidence>